<feature type="compositionally biased region" description="Polar residues" evidence="1">
    <location>
        <begin position="271"/>
        <end position="287"/>
    </location>
</feature>
<protein>
    <recommendedName>
        <fullName evidence="5">TonB C-terminal domain-containing protein</fullName>
    </recommendedName>
</protein>
<dbReference type="Gene3D" id="3.30.1150.10">
    <property type="match status" value="1"/>
</dbReference>
<dbReference type="AlphaFoldDB" id="A0A4P2VH77"/>
<evidence type="ECO:0000313" key="3">
    <source>
        <dbReference type="EMBL" id="BBH51598.1"/>
    </source>
</evidence>
<name>A0A4P2VH77_FLUSA</name>
<dbReference type="RefSeq" id="WP_130605303.1">
    <property type="nucleotide sequence ID" value="NZ_AP019368.1"/>
</dbReference>
<keyword evidence="2" id="KW-0812">Transmembrane</keyword>
<gene>
    <name evidence="3" type="ORF">JCM31447_00120</name>
</gene>
<keyword evidence="2" id="KW-0472">Membrane</keyword>
<dbReference type="SUPFAM" id="SSF74653">
    <property type="entry name" value="TolA/TonB C-terminal domain"/>
    <property type="match status" value="1"/>
</dbReference>
<organism evidence="3 4">
    <name type="scientific">Fluviispira sanaruensis</name>
    <dbReference type="NCBI Taxonomy" id="2493639"/>
    <lineage>
        <taxon>Bacteria</taxon>
        <taxon>Pseudomonadati</taxon>
        <taxon>Bdellovibrionota</taxon>
        <taxon>Oligoflexia</taxon>
        <taxon>Silvanigrellales</taxon>
        <taxon>Silvanigrellaceae</taxon>
        <taxon>Fluviispira</taxon>
    </lineage>
</organism>
<dbReference type="OrthoDB" id="5291192at2"/>
<keyword evidence="4" id="KW-1185">Reference proteome</keyword>
<evidence type="ECO:0000256" key="2">
    <source>
        <dbReference type="SAM" id="Phobius"/>
    </source>
</evidence>
<feature type="region of interest" description="Disordered" evidence="1">
    <location>
        <begin position="381"/>
        <end position="405"/>
    </location>
</feature>
<feature type="transmembrane region" description="Helical" evidence="2">
    <location>
        <begin position="101"/>
        <end position="122"/>
    </location>
</feature>
<keyword evidence="2" id="KW-1133">Transmembrane helix</keyword>
<evidence type="ECO:0000313" key="4">
    <source>
        <dbReference type="Proteomes" id="UP000291236"/>
    </source>
</evidence>
<dbReference type="EMBL" id="AP019368">
    <property type="protein sequence ID" value="BBH51598.1"/>
    <property type="molecule type" value="Genomic_DNA"/>
</dbReference>
<reference evidence="3 4" key="1">
    <citation type="submission" date="2018-12" db="EMBL/GenBank/DDBJ databases">
        <title>Rubrispira sanarue gen. nov., sp., nov., a member of the order Silvanigrellales, isolated from a brackish lake in Hamamatsu Japan.</title>
        <authorList>
            <person name="Maejima Y."/>
            <person name="Iino T."/>
            <person name="Muraguchi Y."/>
            <person name="Fukuda K."/>
            <person name="Nojiri H."/>
            <person name="Ohkuma M."/>
            <person name="Moriuchi R."/>
            <person name="Dohra H."/>
            <person name="Kimbara K."/>
            <person name="Shintani M."/>
        </authorList>
    </citation>
    <scope>NUCLEOTIDE SEQUENCE [LARGE SCALE GENOMIC DNA]</scope>
    <source>
        <strain evidence="3 4">RF1110005</strain>
    </source>
</reference>
<feature type="compositionally biased region" description="Basic and acidic residues" evidence="1">
    <location>
        <begin position="245"/>
        <end position="256"/>
    </location>
</feature>
<feature type="region of interest" description="Disordered" evidence="1">
    <location>
        <begin position="245"/>
        <end position="289"/>
    </location>
</feature>
<evidence type="ECO:0000256" key="1">
    <source>
        <dbReference type="SAM" id="MobiDB-lite"/>
    </source>
</evidence>
<evidence type="ECO:0008006" key="5">
    <source>
        <dbReference type="Google" id="ProtNLM"/>
    </source>
</evidence>
<dbReference type="KEGG" id="sbf:JCM31447_00120"/>
<accession>A0A4P2VH77</accession>
<dbReference type="Proteomes" id="UP000291236">
    <property type="component" value="Chromosome"/>
</dbReference>
<dbReference type="Pfam" id="PF13103">
    <property type="entry name" value="TonB_2"/>
    <property type="match status" value="1"/>
</dbReference>
<sequence>MKNNNILLNHPNRAPEIDEINMLKFGKAVYDTQRNILFSRSFPDDYINKSYLGPRYVKPVDLPLQKKIKQPTIDILGSNSKIPFLSPDEIKDIYSPNRKHLIAAISIHFLLISSFFVLTYIFSFESTPPEIVEVTFGMSENFAQTKQISQKDDEVGEREATKTIRDLPQLTKNIAPDTSPVAEKKTEKVTPKISDKSKDLILKEESNKNIINNNEKLKTDLKKPIGPIPDQDKQKVSMDEYLKRKEIDTRKEDTRKNAGIRNADQEKQEGSKANVNNLPESPFSTPSDIPASPFAAAPSGVIDGKISSKSYNSYKAYIARQLKLNWSTTEGSTFAPTLKTRIKFTINPYGYLIGKPTVVQSSGNSQFDQLVINSLESTFPVPEVPPKDINPPKTFEASYSAKSVQ</sequence>
<proteinExistence type="predicted"/>